<evidence type="ECO:0000256" key="10">
    <source>
        <dbReference type="ARBA" id="ARBA00023136"/>
    </source>
</evidence>
<evidence type="ECO:0000256" key="8">
    <source>
        <dbReference type="ARBA" id="ARBA00022825"/>
    </source>
</evidence>
<dbReference type="InterPro" id="IPR002610">
    <property type="entry name" value="Peptidase_S54_rhomboid-like"/>
</dbReference>
<feature type="domain" description="Peptidase S54 rhomboid" evidence="13">
    <location>
        <begin position="410"/>
        <end position="559"/>
    </location>
</feature>
<evidence type="ECO:0000256" key="12">
    <source>
        <dbReference type="SAM" id="MobiDB-lite"/>
    </source>
</evidence>
<evidence type="ECO:0000256" key="4">
    <source>
        <dbReference type="ARBA" id="ARBA00013039"/>
    </source>
</evidence>
<feature type="transmembrane region" description="Helical" evidence="11">
    <location>
        <begin position="518"/>
        <end position="539"/>
    </location>
</feature>
<feature type="region of interest" description="Disordered" evidence="12">
    <location>
        <begin position="147"/>
        <end position="180"/>
    </location>
</feature>
<dbReference type="GO" id="GO:0006508">
    <property type="term" value="P:proteolysis"/>
    <property type="evidence" value="ECO:0007669"/>
    <property type="project" value="UniProtKB-KW"/>
</dbReference>
<dbReference type="PANTHER" id="PTHR22936:SF69">
    <property type="entry name" value="RHOMBOID-LIKE PROTEIN"/>
    <property type="match status" value="1"/>
</dbReference>
<feature type="compositionally biased region" description="Basic residues" evidence="12">
    <location>
        <begin position="203"/>
        <end position="212"/>
    </location>
</feature>
<feature type="region of interest" description="Disordered" evidence="12">
    <location>
        <begin position="203"/>
        <end position="244"/>
    </location>
</feature>
<dbReference type="AlphaFoldDB" id="A0A7S2YTY3"/>
<evidence type="ECO:0000259" key="13">
    <source>
        <dbReference type="Pfam" id="PF01694"/>
    </source>
</evidence>
<evidence type="ECO:0000256" key="9">
    <source>
        <dbReference type="ARBA" id="ARBA00022989"/>
    </source>
</evidence>
<keyword evidence="6 11" id="KW-0812">Transmembrane</keyword>
<organism evidence="14">
    <name type="scientific">Entomoneis paludosa</name>
    <dbReference type="NCBI Taxonomy" id="265537"/>
    <lineage>
        <taxon>Eukaryota</taxon>
        <taxon>Sar</taxon>
        <taxon>Stramenopiles</taxon>
        <taxon>Ochrophyta</taxon>
        <taxon>Bacillariophyta</taxon>
        <taxon>Bacillariophyceae</taxon>
        <taxon>Bacillariophycidae</taxon>
        <taxon>Entomoneidaceae</taxon>
        <taxon>Entomoneis</taxon>
    </lineage>
</organism>
<dbReference type="Pfam" id="PF01694">
    <property type="entry name" value="Rhomboid"/>
    <property type="match status" value="1"/>
</dbReference>
<feature type="transmembrane region" description="Helical" evidence="11">
    <location>
        <begin position="545"/>
        <end position="561"/>
    </location>
</feature>
<dbReference type="PANTHER" id="PTHR22936">
    <property type="entry name" value="RHOMBOID-RELATED"/>
    <property type="match status" value="1"/>
</dbReference>
<proteinExistence type="inferred from homology"/>
<feature type="transmembrane region" description="Helical" evidence="11">
    <location>
        <begin position="582"/>
        <end position="602"/>
    </location>
</feature>
<comment type="catalytic activity">
    <reaction evidence="1 11">
        <text>Cleaves type-1 transmembrane domains using a catalytic dyad composed of serine and histidine that are contributed by different transmembrane domains.</text>
        <dbReference type="EC" id="3.4.21.105"/>
    </reaction>
</comment>
<keyword evidence="7 11" id="KW-0378">Hydrolase</keyword>
<comment type="similarity">
    <text evidence="3 11">Belongs to the peptidase S54 family.</text>
</comment>
<reference evidence="14" key="1">
    <citation type="submission" date="2021-01" db="EMBL/GenBank/DDBJ databases">
        <authorList>
            <person name="Corre E."/>
            <person name="Pelletier E."/>
            <person name="Niang G."/>
            <person name="Scheremetjew M."/>
            <person name="Finn R."/>
            <person name="Kale V."/>
            <person name="Holt S."/>
            <person name="Cochrane G."/>
            <person name="Meng A."/>
            <person name="Brown T."/>
            <person name="Cohen L."/>
        </authorList>
    </citation>
    <scope>NUCLEOTIDE SEQUENCE</scope>
    <source>
        <strain evidence="14">CCMP125</strain>
    </source>
</reference>
<feature type="transmembrane region" description="Helical" evidence="11">
    <location>
        <begin position="477"/>
        <end position="498"/>
    </location>
</feature>
<dbReference type="GO" id="GO:0016020">
    <property type="term" value="C:membrane"/>
    <property type="evidence" value="ECO:0007669"/>
    <property type="project" value="UniProtKB-SubCell"/>
</dbReference>
<feature type="transmembrane region" description="Helical" evidence="11">
    <location>
        <begin position="355"/>
        <end position="374"/>
    </location>
</feature>
<keyword evidence="9 11" id="KW-1133">Transmembrane helix</keyword>
<keyword evidence="8 11" id="KW-0720">Serine protease</keyword>
<comment type="subcellular location">
    <subcellularLocation>
        <location evidence="2 11">Membrane</location>
        <topology evidence="2 11">Multi-pass membrane protein</topology>
    </subcellularLocation>
</comment>
<dbReference type="EMBL" id="HBHT01040874">
    <property type="protein sequence ID" value="CAD9995327.1"/>
    <property type="molecule type" value="Transcribed_RNA"/>
</dbReference>
<name>A0A7S2YTY3_9STRA</name>
<feature type="region of interest" description="Disordered" evidence="12">
    <location>
        <begin position="1"/>
        <end position="53"/>
    </location>
</feature>
<evidence type="ECO:0000256" key="3">
    <source>
        <dbReference type="ARBA" id="ARBA00009045"/>
    </source>
</evidence>
<dbReference type="SUPFAM" id="SSF144091">
    <property type="entry name" value="Rhomboid-like"/>
    <property type="match status" value="1"/>
</dbReference>
<evidence type="ECO:0000256" key="2">
    <source>
        <dbReference type="ARBA" id="ARBA00004141"/>
    </source>
</evidence>
<dbReference type="InterPro" id="IPR035952">
    <property type="entry name" value="Rhomboid-like_sf"/>
</dbReference>
<protein>
    <recommendedName>
        <fullName evidence="4">rhomboid protease</fullName>
        <ecNumber evidence="4">3.4.21.105</ecNumber>
    </recommendedName>
</protein>
<keyword evidence="5 11" id="KW-0645">Protease</keyword>
<evidence type="ECO:0000256" key="7">
    <source>
        <dbReference type="ARBA" id="ARBA00022801"/>
    </source>
</evidence>
<accession>A0A7S2YTY3</accession>
<evidence type="ECO:0000256" key="6">
    <source>
        <dbReference type="ARBA" id="ARBA00022692"/>
    </source>
</evidence>
<evidence type="ECO:0000256" key="11">
    <source>
        <dbReference type="RuleBase" id="RU362115"/>
    </source>
</evidence>
<feature type="transmembrane region" description="Helical" evidence="11">
    <location>
        <begin position="419"/>
        <end position="438"/>
    </location>
</feature>
<feature type="transmembrane region" description="Helical" evidence="11">
    <location>
        <begin position="450"/>
        <end position="471"/>
    </location>
</feature>
<dbReference type="GO" id="GO:0004252">
    <property type="term" value="F:serine-type endopeptidase activity"/>
    <property type="evidence" value="ECO:0007669"/>
    <property type="project" value="InterPro"/>
</dbReference>
<sequence>MMNFMRSKRGSPASTVPMVQSDDDSPSRTSQDLTIDVDGEDGSFSRCSTPHQGVEAVANETDVMLTSSVVGNEEEHVPDDEDHCSTKTPPNAFMLGASPGNTPSTVNTSSVNELTGEFDQDGNYIVYCDDEVPPHLDIQNYMVDDDAADQKRGSPGPRIAPTPILFTSDDRVENEPDPNWLTPEEIKYAIEKAVRDEIRLERRKRKKEQKKKGLLDQQQQQQRQQQQQETSNDSQQSDHGRSSLTVHKTTKPHAIHELCVVLQNYPEQGLSMSRVYELLPKIQDFHVARFSRRRKFRSQPWGVLGLFMYIADMRLDLEWVEDRAWRRQEGQPKATWLSWWDFAQLHAHNDIRRTYFVYIMHVIYIILMLVAFHLNDWKVEPMNVNPMLGPSAEVLMDMGALNADAVFQDHEWYRLVTPMFLHAGIIHLVINMLALQFVGGPVERVLGTMVTTMIFVVSAVGGNIASVLLGIPGTVSVGASGGLFGLLGLCLASIATNWDLITLKNHCDKSDKGFPYRLVLFVLAVEMMINLLVGLTPFIDNFCHLGGLLYGILLGIPLLAMDRVKLFGWRRLGHFTAKNYHISLVMLSRMCCFVAGVGLLAWSTWALVTHDGGDEGVSYCPSCKYITCATFPFWKGADPWWHCDSCHTSTGTYVRYTGTTILTMTCPDNGRDVVDPVVVDLGDPNITPTEISDSLAGYCRNLCPN</sequence>
<evidence type="ECO:0000256" key="5">
    <source>
        <dbReference type="ARBA" id="ARBA00022670"/>
    </source>
</evidence>
<evidence type="ECO:0000256" key="1">
    <source>
        <dbReference type="ARBA" id="ARBA00000156"/>
    </source>
</evidence>
<gene>
    <name evidence="14" type="ORF">APAL1065_LOCUS27441</name>
</gene>
<keyword evidence="10 11" id="KW-0472">Membrane</keyword>
<evidence type="ECO:0000313" key="14">
    <source>
        <dbReference type="EMBL" id="CAD9995327.1"/>
    </source>
</evidence>
<dbReference type="Gene3D" id="1.20.1540.10">
    <property type="entry name" value="Rhomboid-like"/>
    <property type="match status" value="1"/>
</dbReference>
<dbReference type="InterPro" id="IPR022764">
    <property type="entry name" value="Peptidase_S54_rhomboid_dom"/>
</dbReference>
<comment type="function">
    <text evidence="11">Serine protease involved in intramembrane proteolysis.</text>
</comment>
<dbReference type="EC" id="3.4.21.105" evidence="4"/>
<feature type="compositionally biased region" description="Low complexity" evidence="12">
    <location>
        <begin position="215"/>
        <end position="229"/>
    </location>
</feature>